<protein>
    <submittedName>
        <fullName evidence="2">IS2 transposase TnpB</fullName>
    </submittedName>
</protein>
<dbReference type="InterPro" id="IPR029058">
    <property type="entry name" value="AB_hydrolase_fold"/>
</dbReference>
<dbReference type="GO" id="GO:0015074">
    <property type="term" value="P:DNA integration"/>
    <property type="evidence" value="ECO:0007669"/>
    <property type="project" value="InterPro"/>
</dbReference>
<evidence type="ECO:0000313" key="2">
    <source>
        <dbReference type="EMBL" id="TWT85366.1"/>
    </source>
</evidence>
<dbReference type="Gene3D" id="3.30.420.10">
    <property type="entry name" value="Ribonuclease H-like superfamily/Ribonuclease H"/>
    <property type="match status" value="1"/>
</dbReference>
<name>A0A5C5ZDZ0_9BACT</name>
<dbReference type="SUPFAM" id="SSF53098">
    <property type="entry name" value="Ribonuclease H-like"/>
    <property type="match status" value="1"/>
</dbReference>
<accession>A0A5C5ZDZ0</accession>
<dbReference type="PANTHER" id="PTHR47515">
    <property type="entry name" value="LOW CALCIUM RESPONSE LOCUS PROTEIN T"/>
    <property type="match status" value="1"/>
</dbReference>
<dbReference type="Proteomes" id="UP000318478">
    <property type="component" value="Unassembled WGS sequence"/>
</dbReference>
<proteinExistence type="predicted"/>
<organism evidence="2 3">
    <name type="scientific">Posidoniimonas polymericola</name>
    <dbReference type="NCBI Taxonomy" id="2528002"/>
    <lineage>
        <taxon>Bacteria</taxon>
        <taxon>Pseudomonadati</taxon>
        <taxon>Planctomycetota</taxon>
        <taxon>Planctomycetia</taxon>
        <taxon>Pirellulales</taxon>
        <taxon>Lacipirellulaceae</taxon>
        <taxon>Posidoniimonas</taxon>
    </lineage>
</organism>
<sequence length="329" mass="36565">MPKYIRSDNGSEFTAKAVREWLARVGVQTLFIEPGSPWENGYVESFNGKLRDELLAREQFDTLLEAKVLIERWRRHYNTARPHSSLGYRPPPRRRPSQLASFRLRLHEASWLGYNTDAGSTTGGRSAGFAVAMADHPVAAPYKGIDPMPDSAWKIKAAARTLRAQQSDLPLNGKIGVVGFSRGSGMALMLATTGSMAEFDCQGEPRAEDSRVQAAVMMSGRFTYLDLLDDDRMLPRYAKAWGDRETHRDAWRAHGALDYLTKPTIPLLLTINTAEGPDALHQMEVLRARLTGLGSPSTYVPDANPRGHKVTLDPEILGAMTAYLRARLE</sequence>
<evidence type="ECO:0000259" key="1">
    <source>
        <dbReference type="PROSITE" id="PS50994"/>
    </source>
</evidence>
<dbReference type="InterPro" id="IPR001584">
    <property type="entry name" value="Integrase_cat-core"/>
</dbReference>
<dbReference type="AlphaFoldDB" id="A0A5C5ZDZ0"/>
<dbReference type="InterPro" id="IPR012337">
    <property type="entry name" value="RNaseH-like_sf"/>
</dbReference>
<feature type="domain" description="Integrase catalytic" evidence="1">
    <location>
        <begin position="1"/>
        <end position="98"/>
    </location>
</feature>
<comment type="caution">
    <text evidence="2">The sequence shown here is derived from an EMBL/GenBank/DDBJ whole genome shotgun (WGS) entry which is preliminary data.</text>
</comment>
<evidence type="ECO:0000313" key="3">
    <source>
        <dbReference type="Proteomes" id="UP000318478"/>
    </source>
</evidence>
<dbReference type="SUPFAM" id="SSF53474">
    <property type="entry name" value="alpha/beta-Hydrolases"/>
    <property type="match status" value="1"/>
</dbReference>
<dbReference type="Pfam" id="PF13683">
    <property type="entry name" value="rve_3"/>
    <property type="match status" value="1"/>
</dbReference>
<dbReference type="GO" id="GO:0003676">
    <property type="term" value="F:nucleic acid binding"/>
    <property type="evidence" value="ECO:0007669"/>
    <property type="project" value="InterPro"/>
</dbReference>
<dbReference type="PANTHER" id="PTHR47515:SF1">
    <property type="entry name" value="BLR2054 PROTEIN"/>
    <property type="match status" value="1"/>
</dbReference>
<dbReference type="PROSITE" id="PS50994">
    <property type="entry name" value="INTEGRASE"/>
    <property type="match status" value="1"/>
</dbReference>
<keyword evidence="3" id="KW-1185">Reference proteome</keyword>
<dbReference type="Gene3D" id="3.40.50.1820">
    <property type="entry name" value="alpha/beta hydrolase"/>
    <property type="match status" value="1"/>
</dbReference>
<reference evidence="2 3" key="1">
    <citation type="submission" date="2019-02" db="EMBL/GenBank/DDBJ databases">
        <title>Deep-cultivation of Planctomycetes and their phenomic and genomic characterization uncovers novel biology.</title>
        <authorList>
            <person name="Wiegand S."/>
            <person name="Jogler M."/>
            <person name="Boedeker C."/>
            <person name="Pinto D."/>
            <person name="Vollmers J."/>
            <person name="Rivas-Marin E."/>
            <person name="Kohn T."/>
            <person name="Peeters S.H."/>
            <person name="Heuer A."/>
            <person name="Rast P."/>
            <person name="Oberbeckmann S."/>
            <person name="Bunk B."/>
            <person name="Jeske O."/>
            <person name="Meyerdierks A."/>
            <person name="Storesund J.E."/>
            <person name="Kallscheuer N."/>
            <person name="Luecker S."/>
            <person name="Lage O.M."/>
            <person name="Pohl T."/>
            <person name="Merkel B.J."/>
            <person name="Hornburger P."/>
            <person name="Mueller R.-W."/>
            <person name="Bruemmer F."/>
            <person name="Labrenz M."/>
            <person name="Spormann A.M."/>
            <person name="Op Den Camp H."/>
            <person name="Overmann J."/>
            <person name="Amann R."/>
            <person name="Jetten M.S.M."/>
            <person name="Mascher T."/>
            <person name="Medema M.H."/>
            <person name="Devos D.P."/>
            <person name="Kaster A.-K."/>
            <person name="Ovreas L."/>
            <person name="Rohde M."/>
            <person name="Galperin M.Y."/>
            <person name="Jogler C."/>
        </authorList>
    </citation>
    <scope>NUCLEOTIDE SEQUENCE [LARGE SCALE GENOMIC DNA]</scope>
    <source>
        <strain evidence="2 3">Pla123a</strain>
    </source>
</reference>
<gene>
    <name evidence="2" type="ORF">Pla123a_01730</name>
</gene>
<dbReference type="InterPro" id="IPR036397">
    <property type="entry name" value="RNaseH_sf"/>
</dbReference>
<dbReference type="EMBL" id="SJPO01000001">
    <property type="protein sequence ID" value="TWT85366.1"/>
    <property type="molecule type" value="Genomic_DNA"/>
</dbReference>